<dbReference type="PROSITE" id="PS50949">
    <property type="entry name" value="HTH_GNTR"/>
    <property type="match status" value="1"/>
</dbReference>
<feature type="domain" description="HTH gntR-type" evidence="4">
    <location>
        <begin position="12"/>
        <end position="79"/>
    </location>
</feature>
<gene>
    <name evidence="5" type="ORF">CUN48_10175</name>
</gene>
<dbReference type="SUPFAM" id="SSF46785">
    <property type="entry name" value="Winged helix' DNA-binding domain"/>
    <property type="match status" value="1"/>
</dbReference>
<sequence length="218" mass="24553">MTDFTRPRLTGTATSEWIAAALRQAILQGEYKGGQPLPQDEVAARFGVSKIPAREALLQLKAEGLVTFYPNRGAVVSELSADEVDEIYAMRIALETLALRRAIPNMTRADFVRLDGLITIMDDERDALKWSALNWEFHAALYRPCNMPRLLDAIRALHTNVQRYVVIYLTSVDYHAEAQRQHRVILRACRRGNADLAADQLAKHLGQAARKMTVLLKK</sequence>
<dbReference type="CDD" id="cd07377">
    <property type="entry name" value="WHTH_GntR"/>
    <property type="match status" value="1"/>
</dbReference>
<dbReference type="GO" id="GO:0003700">
    <property type="term" value="F:DNA-binding transcription factor activity"/>
    <property type="evidence" value="ECO:0007669"/>
    <property type="project" value="InterPro"/>
</dbReference>
<dbReference type="AlphaFoldDB" id="A0A2M8QBF3"/>
<protein>
    <submittedName>
        <fullName evidence="5">GntR family transcriptional regulator</fullName>
    </submittedName>
</protein>
<evidence type="ECO:0000256" key="2">
    <source>
        <dbReference type="ARBA" id="ARBA00023125"/>
    </source>
</evidence>
<dbReference type="InterPro" id="IPR036390">
    <property type="entry name" value="WH_DNA-bd_sf"/>
</dbReference>
<dbReference type="Proteomes" id="UP000230790">
    <property type="component" value="Unassembled WGS sequence"/>
</dbReference>
<keyword evidence="2" id="KW-0238">DNA-binding</keyword>
<dbReference type="PANTHER" id="PTHR43537:SF41">
    <property type="entry name" value="TRANSCRIPTIONAL REGULATORY PROTEIN"/>
    <property type="match status" value="1"/>
</dbReference>
<keyword evidence="1" id="KW-0805">Transcription regulation</keyword>
<evidence type="ECO:0000313" key="6">
    <source>
        <dbReference type="Proteomes" id="UP000230790"/>
    </source>
</evidence>
<dbReference type="Gene3D" id="1.10.10.10">
    <property type="entry name" value="Winged helix-like DNA-binding domain superfamily/Winged helix DNA-binding domain"/>
    <property type="match status" value="1"/>
</dbReference>
<dbReference type="InterPro" id="IPR011711">
    <property type="entry name" value="GntR_C"/>
</dbReference>
<keyword evidence="3" id="KW-0804">Transcription</keyword>
<dbReference type="InterPro" id="IPR000524">
    <property type="entry name" value="Tscrpt_reg_HTH_GntR"/>
</dbReference>
<dbReference type="SMART" id="SM00345">
    <property type="entry name" value="HTH_GNTR"/>
    <property type="match status" value="1"/>
</dbReference>
<dbReference type="InterPro" id="IPR036388">
    <property type="entry name" value="WH-like_DNA-bd_sf"/>
</dbReference>
<evidence type="ECO:0000259" key="4">
    <source>
        <dbReference type="PROSITE" id="PS50949"/>
    </source>
</evidence>
<evidence type="ECO:0000256" key="3">
    <source>
        <dbReference type="ARBA" id="ARBA00023163"/>
    </source>
</evidence>
<dbReference type="EMBL" id="PGTN01000065">
    <property type="protein sequence ID" value="PJF47143.1"/>
    <property type="molecule type" value="Genomic_DNA"/>
</dbReference>
<dbReference type="SMART" id="SM00895">
    <property type="entry name" value="FCD"/>
    <property type="match status" value="1"/>
</dbReference>
<evidence type="ECO:0000313" key="5">
    <source>
        <dbReference type="EMBL" id="PJF47143.1"/>
    </source>
</evidence>
<proteinExistence type="predicted"/>
<dbReference type="PANTHER" id="PTHR43537">
    <property type="entry name" value="TRANSCRIPTIONAL REGULATOR, GNTR FAMILY"/>
    <property type="match status" value="1"/>
</dbReference>
<accession>A0A2M8QBF3</accession>
<comment type="caution">
    <text evidence="5">The sequence shown here is derived from an EMBL/GenBank/DDBJ whole genome shotgun (WGS) entry which is preliminary data.</text>
</comment>
<evidence type="ECO:0000256" key="1">
    <source>
        <dbReference type="ARBA" id="ARBA00023015"/>
    </source>
</evidence>
<organism evidence="5 6">
    <name type="scientific">Candidatus Thermofonsia Clade 3 bacterium</name>
    <dbReference type="NCBI Taxonomy" id="2364212"/>
    <lineage>
        <taxon>Bacteria</taxon>
        <taxon>Bacillati</taxon>
        <taxon>Chloroflexota</taxon>
        <taxon>Candidatus Thermofontia</taxon>
        <taxon>Candidatus Thermofonsia Clade 3</taxon>
    </lineage>
</organism>
<dbReference type="GO" id="GO:0003677">
    <property type="term" value="F:DNA binding"/>
    <property type="evidence" value="ECO:0007669"/>
    <property type="project" value="UniProtKB-KW"/>
</dbReference>
<dbReference type="Gene3D" id="1.20.120.530">
    <property type="entry name" value="GntR ligand-binding domain-like"/>
    <property type="match status" value="1"/>
</dbReference>
<reference evidence="5 6" key="1">
    <citation type="submission" date="2017-11" db="EMBL/GenBank/DDBJ databases">
        <title>Evolution of Phototrophy in the Chloroflexi Phylum Driven by Horizontal Gene Transfer.</title>
        <authorList>
            <person name="Ward L.M."/>
            <person name="Hemp J."/>
            <person name="Shih P.M."/>
            <person name="Mcglynn S.E."/>
            <person name="Fischer W."/>
        </authorList>
    </citation>
    <scope>NUCLEOTIDE SEQUENCE [LARGE SCALE GENOMIC DNA]</scope>
    <source>
        <strain evidence="5">JP3_7</strain>
    </source>
</reference>
<dbReference type="Pfam" id="PF07729">
    <property type="entry name" value="FCD"/>
    <property type="match status" value="1"/>
</dbReference>
<name>A0A2M8QBF3_9CHLR</name>
<dbReference type="Pfam" id="PF00392">
    <property type="entry name" value="GntR"/>
    <property type="match status" value="1"/>
</dbReference>
<dbReference type="SUPFAM" id="SSF48008">
    <property type="entry name" value="GntR ligand-binding domain-like"/>
    <property type="match status" value="1"/>
</dbReference>
<dbReference type="InterPro" id="IPR008920">
    <property type="entry name" value="TF_FadR/GntR_C"/>
</dbReference>